<keyword evidence="5" id="KW-0677">Repeat</keyword>
<comment type="caution">
    <text evidence="11">The sequence shown here is derived from an EMBL/GenBank/DDBJ whole genome shotgun (WGS) entry which is preliminary data.</text>
</comment>
<dbReference type="Pfam" id="PF24807">
    <property type="entry name" value="WD40_CDC20-Fz"/>
    <property type="match status" value="1"/>
</dbReference>
<feature type="region of interest" description="Disordered" evidence="9">
    <location>
        <begin position="66"/>
        <end position="99"/>
    </location>
</feature>
<evidence type="ECO:0000256" key="2">
    <source>
        <dbReference type="ARBA" id="ARBA00006445"/>
    </source>
</evidence>
<reference evidence="11 12" key="1">
    <citation type="journal article" date="2019" name="Front. Genet.">
        <title>Whole-Genome Sequencing of the Opportunistic Yeast Pathogen Candida inconspicua Uncovers Its Hybrid Origin.</title>
        <authorList>
            <person name="Mixao V."/>
            <person name="Hansen A.P."/>
            <person name="Saus E."/>
            <person name="Boekhout T."/>
            <person name="Lass-Florl C."/>
            <person name="Gabaldon T."/>
        </authorList>
    </citation>
    <scope>NUCLEOTIDE SEQUENCE [LARGE SCALE GENOMIC DNA]</scope>
    <source>
        <strain evidence="11 12">CBS 180</strain>
    </source>
</reference>
<dbReference type="PROSITE" id="PS50294">
    <property type="entry name" value="WD_REPEATS_REGION"/>
    <property type="match status" value="2"/>
</dbReference>
<dbReference type="InterPro" id="IPR015943">
    <property type="entry name" value="WD40/YVTN_repeat-like_dom_sf"/>
</dbReference>
<feature type="domain" description="CDC20/Fizzy WD40" evidence="10">
    <location>
        <begin position="253"/>
        <end position="542"/>
    </location>
</feature>
<name>A0A4T0X4J2_9ASCO</name>
<dbReference type="AlphaFoldDB" id="A0A4T0X4J2"/>
<feature type="compositionally biased region" description="Acidic residues" evidence="9">
    <location>
        <begin position="165"/>
        <end position="176"/>
    </location>
</feature>
<dbReference type="GO" id="GO:0005680">
    <property type="term" value="C:anaphase-promoting complex"/>
    <property type="evidence" value="ECO:0007669"/>
    <property type="project" value="TreeGrafter"/>
</dbReference>
<evidence type="ECO:0000256" key="6">
    <source>
        <dbReference type="ARBA" id="ARBA00022776"/>
    </source>
</evidence>
<keyword evidence="3 8" id="KW-0853">WD repeat</keyword>
<organism evidence="11 12">
    <name type="scientific">Pichia inconspicua</name>
    <dbReference type="NCBI Taxonomy" id="52247"/>
    <lineage>
        <taxon>Eukaryota</taxon>
        <taxon>Fungi</taxon>
        <taxon>Dikarya</taxon>
        <taxon>Ascomycota</taxon>
        <taxon>Saccharomycotina</taxon>
        <taxon>Pichiomycetes</taxon>
        <taxon>Pichiales</taxon>
        <taxon>Pichiaceae</taxon>
        <taxon>Pichia</taxon>
    </lineage>
</organism>
<dbReference type="OrthoDB" id="10263272at2759"/>
<dbReference type="PANTHER" id="PTHR19918:SF1">
    <property type="entry name" value="FIZZY-RELATED PROTEIN HOMOLOG"/>
    <property type="match status" value="1"/>
</dbReference>
<comment type="similarity">
    <text evidence="2">Belongs to the WD repeat CDC20/Fizzy family.</text>
</comment>
<feature type="compositionally biased region" description="Low complexity" evidence="9">
    <location>
        <begin position="85"/>
        <end position="98"/>
    </location>
</feature>
<feature type="repeat" description="WD" evidence="8">
    <location>
        <begin position="381"/>
        <end position="422"/>
    </location>
</feature>
<evidence type="ECO:0000256" key="9">
    <source>
        <dbReference type="SAM" id="MobiDB-lite"/>
    </source>
</evidence>
<feature type="region of interest" description="Disordered" evidence="9">
    <location>
        <begin position="1"/>
        <end position="37"/>
    </location>
</feature>
<sequence>MNYNHPGTPSKSTQSTASSSNIFGSPSTPRRNKKKVVYSDRYIPTRNGRDLQTAFSLANSDFGSFHTSSSIGSTASNLDDGRPGTNNTNNVNSNQISNDPDLVREHEANQTFDSVLKTELFGDNMSLPYTGRRNNISILRPSTPPPNPTRRSNNSSGSRRHSFSEDEYLDDNEDDDDYESLRADLLHTPSRTPKRNINLFTYQSPSKSRPSSSSLNVQNELYSLSPVRADSQSLLLSPPKKTRNIPKIPYRVLDAPDLADDFYLNLVDWGSQDVMAVGLGSSVYLWSGASGTVNHLCDLGTNDSICSVSWIGSGTHLAIGTNSGLVEIWDATTCKCTRTMTGHSLRASSLAWNKHILTSGSRDKTILHRDVREAAHYTKRLDAHTQEVCGLKWNLEEDKLASGGNDNKLIVWEGLSNKPLYEFSEHKAAVKAIAWSPHQRGILASGGGTADRRIKVWNTSSGQKIHDVDTGSQVCNLAWSKNSNEFVSTHGYSKHQIIIWKYNTMQQVASLTGHTYRVLYLSMSPDGQTIVTGAGDETLRFWNVFDKTKLEQNTSSALLDAFTQLR</sequence>
<evidence type="ECO:0000313" key="11">
    <source>
        <dbReference type="EMBL" id="TID30348.1"/>
    </source>
</evidence>
<dbReference type="SMART" id="SM00320">
    <property type="entry name" value="WD40"/>
    <property type="match status" value="6"/>
</dbReference>
<dbReference type="PROSITE" id="PS00678">
    <property type="entry name" value="WD_REPEATS_1"/>
    <property type="match status" value="2"/>
</dbReference>
<dbReference type="CDD" id="cd00200">
    <property type="entry name" value="WD40"/>
    <property type="match status" value="1"/>
</dbReference>
<dbReference type="GO" id="GO:0051301">
    <property type="term" value="P:cell division"/>
    <property type="evidence" value="ECO:0007669"/>
    <property type="project" value="UniProtKB-KW"/>
</dbReference>
<feature type="repeat" description="WD" evidence="8">
    <location>
        <begin position="423"/>
        <end position="467"/>
    </location>
</feature>
<keyword evidence="4" id="KW-0132">Cell division</keyword>
<dbReference type="Proteomes" id="UP000307173">
    <property type="component" value="Unassembled WGS sequence"/>
</dbReference>
<gene>
    <name evidence="11" type="ORF">CANINC_001050</name>
</gene>
<feature type="repeat" description="WD" evidence="8">
    <location>
        <begin position="511"/>
        <end position="552"/>
    </location>
</feature>
<accession>A0A4T0X4J2</accession>
<feature type="compositionally biased region" description="Low complexity" evidence="9">
    <location>
        <begin position="8"/>
        <end position="20"/>
    </location>
</feature>
<dbReference type="PROSITE" id="PS50082">
    <property type="entry name" value="WD_REPEATS_2"/>
    <property type="match status" value="3"/>
</dbReference>
<dbReference type="STRING" id="52247.A0A4T0X4J2"/>
<feature type="region of interest" description="Disordered" evidence="9">
    <location>
        <begin position="125"/>
        <end position="176"/>
    </location>
</feature>
<dbReference type="GO" id="GO:1905786">
    <property type="term" value="P:positive regulation of anaphase-promoting complex-dependent catabolic process"/>
    <property type="evidence" value="ECO:0007669"/>
    <property type="project" value="TreeGrafter"/>
</dbReference>
<dbReference type="InterPro" id="IPR001680">
    <property type="entry name" value="WD40_rpt"/>
</dbReference>
<dbReference type="SUPFAM" id="SSF50978">
    <property type="entry name" value="WD40 repeat-like"/>
    <property type="match status" value="1"/>
</dbReference>
<evidence type="ECO:0000256" key="7">
    <source>
        <dbReference type="ARBA" id="ARBA00023306"/>
    </source>
</evidence>
<dbReference type="Gene3D" id="2.130.10.10">
    <property type="entry name" value="YVTN repeat-like/Quinoprotein amine dehydrogenase"/>
    <property type="match status" value="1"/>
</dbReference>
<evidence type="ECO:0000313" key="12">
    <source>
        <dbReference type="Proteomes" id="UP000307173"/>
    </source>
</evidence>
<comment type="pathway">
    <text evidence="1">Protein modification; protein ubiquitination.</text>
</comment>
<evidence type="ECO:0000259" key="10">
    <source>
        <dbReference type="Pfam" id="PF24807"/>
    </source>
</evidence>
<dbReference type="GO" id="GO:0031145">
    <property type="term" value="P:anaphase-promoting complex-dependent catabolic process"/>
    <property type="evidence" value="ECO:0007669"/>
    <property type="project" value="TreeGrafter"/>
</dbReference>
<evidence type="ECO:0000256" key="4">
    <source>
        <dbReference type="ARBA" id="ARBA00022618"/>
    </source>
</evidence>
<feature type="compositionally biased region" description="Polar residues" evidence="9">
    <location>
        <begin position="66"/>
        <end position="77"/>
    </location>
</feature>
<proteinExistence type="inferred from homology"/>
<dbReference type="InterPro" id="IPR056150">
    <property type="entry name" value="WD40_CDC20-Fz"/>
</dbReference>
<evidence type="ECO:0000256" key="1">
    <source>
        <dbReference type="ARBA" id="ARBA00004906"/>
    </source>
</evidence>
<evidence type="ECO:0000256" key="8">
    <source>
        <dbReference type="PROSITE-ProRule" id="PRU00221"/>
    </source>
</evidence>
<dbReference type="EMBL" id="SELW01000155">
    <property type="protein sequence ID" value="TID30348.1"/>
    <property type="molecule type" value="Genomic_DNA"/>
</dbReference>
<dbReference type="GO" id="GO:1990757">
    <property type="term" value="F:ubiquitin ligase activator activity"/>
    <property type="evidence" value="ECO:0007669"/>
    <property type="project" value="TreeGrafter"/>
</dbReference>
<evidence type="ECO:0000256" key="3">
    <source>
        <dbReference type="ARBA" id="ARBA00022574"/>
    </source>
</evidence>
<dbReference type="FunFam" id="2.130.10.10:FF:000025">
    <property type="entry name" value="FIZZY-related 2 isoform 1"/>
    <property type="match status" value="1"/>
</dbReference>
<keyword evidence="7" id="KW-0131">Cell cycle</keyword>
<keyword evidence="6" id="KW-0498">Mitosis</keyword>
<evidence type="ECO:0000256" key="5">
    <source>
        <dbReference type="ARBA" id="ARBA00022737"/>
    </source>
</evidence>
<protein>
    <recommendedName>
        <fullName evidence="10">CDC20/Fizzy WD40 domain-containing protein</fullName>
    </recommendedName>
</protein>
<keyword evidence="12" id="KW-1185">Reference proteome</keyword>
<dbReference type="GO" id="GO:0010997">
    <property type="term" value="F:anaphase-promoting complex binding"/>
    <property type="evidence" value="ECO:0007669"/>
    <property type="project" value="InterPro"/>
</dbReference>
<dbReference type="InterPro" id="IPR033010">
    <property type="entry name" value="Cdc20/Fizzy"/>
</dbReference>
<dbReference type="PANTHER" id="PTHR19918">
    <property type="entry name" value="CELL DIVISION CYCLE 20 CDC20 FIZZY -RELATED"/>
    <property type="match status" value="1"/>
</dbReference>
<dbReference type="InterPro" id="IPR019775">
    <property type="entry name" value="WD40_repeat_CS"/>
</dbReference>
<dbReference type="InterPro" id="IPR036322">
    <property type="entry name" value="WD40_repeat_dom_sf"/>
</dbReference>